<dbReference type="AlphaFoldDB" id="C7C862"/>
<reference evidence="2" key="1">
    <citation type="journal article" date="2009" name="PLoS ONE">
        <title>Methylobacterium genome sequences: a reference blueprint to investigate microbial metabolism of C1 compounds from natural and industrial sources.</title>
        <authorList>
            <person name="Vuilleumier S."/>
            <person name="Chistoserdova L."/>
            <person name="Lee M.-C."/>
            <person name="Bringel F."/>
            <person name="Lajus A."/>
            <person name="Zhou Y."/>
            <person name="Gourion B."/>
            <person name="Barbe V."/>
            <person name="Chang J."/>
            <person name="Cruveiller S."/>
            <person name="Dossat C."/>
            <person name="Gillett W."/>
            <person name="Gruffaz C."/>
            <person name="Haugen E."/>
            <person name="Hourcade E."/>
            <person name="Levy R."/>
            <person name="Mangenot S."/>
            <person name="Muller E."/>
            <person name="Nadalig T."/>
            <person name="Pagni M."/>
            <person name="Penny C."/>
            <person name="Peyraud R."/>
            <person name="Robinson D.G."/>
            <person name="Roche D."/>
            <person name="Rouy Z."/>
            <person name="Saenampechek C."/>
            <person name="Salvignol G."/>
            <person name="Vallenet D."/>
            <person name="Wu Z."/>
            <person name="Marx C.J."/>
            <person name="Vorholt J.A."/>
            <person name="Olson M.V."/>
            <person name="Kaul R."/>
            <person name="Weissenbach J."/>
            <person name="Medigue C."/>
            <person name="Lidstrom M.E."/>
        </authorList>
    </citation>
    <scope>NUCLEOTIDE SEQUENCE [LARGE SCALE GENOMIC DNA]</scope>
    <source>
        <strain evidence="2">DSM 6343 / CIP 106787 / DM4</strain>
    </source>
</reference>
<dbReference type="KEGG" id="mdi:METDI0327"/>
<gene>
    <name evidence="1" type="ORF">METD_I0327</name>
</gene>
<proteinExistence type="predicted"/>
<dbReference type="Proteomes" id="UP000008070">
    <property type="component" value="Chromosome"/>
</dbReference>
<dbReference type="EMBL" id="FP103042">
    <property type="protein sequence ID" value="CAX21992.1"/>
    <property type="molecule type" value="Genomic_DNA"/>
</dbReference>
<accession>C7C862</accession>
<organism evidence="1 2">
    <name type="scientific">Methylorubrum extorquens (strain DSM 6343 / CIP 106787 / DM4)</name>
    <name type="common">Methylobacterium extorquens</name>
    <dbReference type="NCBI Taxonomy" id="661410"/>
    <lineage>
        <taxon>Bacteria</taxon>
        <taxon>Pseudomonadati</taxon>
        <taxon>Pseudomonadota</taxon>
        <taxon>Alphaproteobacteria</taxon>
        <taxon>Hyphomicrobiales</taxon>
        <taxon>Methylobacteriaceae</taxon>
        <taxon>Methylorubrum</taxon>
    </lineage>
</organism>
<protein>
    <submittedName>
        <fullName evidence="1">Uncharacterized protein</fullName>
    </submittedName>
</protein>
<dbReference type="HOGENOM" id="CLU_3009087_0_0_5"/>
<name>C7C862_METED</name>
<evidence type="ECO:0000313" key="1">
    <source>
        <dbReference type="EMBL" id="CAX21992.1"/>
    </source>
</evidence>
<sequence length="56" mass="5887">MEQAPSPLFDALVCLREASSNKGGHRVCSMALVQQAIEQTQAGVEFADEHSGGGAR</sequence>
<evidence type="ECO:0000313" key="2">
    <source>
        <dbReference type="Proteomes" id="UP000008070"/>
    </source>
</evidence>